<dbReference type="InterPro" id="IPR018637">
    <property type="entry name" value="DUF2059"/>
</dbReference>
<gene>
    <name evidence="3" type="ORF">OL497_10185</name>
</gene>
<keyword evidence="1" id="KW-0732">Signal</keyword>
<dbReference type="RefSeq" id="WP_264729782.1">
    <property type="nucleotide sequence ID" value="NZ_JAPDNR010000001.1"/>
</dbReference>
<evidence type="ECO:0000256" key="1">
    <source>
        <dbReference type="SAM" id="SignalP"/>
    </source>
</evidence>
<proteinExistence type="predicted"/>
<evidence type="ECO:0000259" key="2">
    <source>
        <dbReference type="Pfam" id="PF09832"/>
    </source>
</evidence>
<sequence length="148" mass="16744">MKKLLIILVLLGWGYGAFSQTTDKDRKIKTFLELTGAGKLGVQLSQHLIASFKGQFTAVPAEFWEKATSNINADELINLSIPIYAKYYTTEDIDELIRFYKTPVGQKAIQVTPLLMQESMEVGKVWGQQLAQKILKELEEKGYKKAEN</sequence>
<evidence type="ECO:0000313" key="4">
    <source>
        <dbReference type="Proteomes" id="UP001207742"/>
    </source>
</evidence>
<feature type="chain" id="PRO_5046232297" evidence="1">
    <location>
        <begin position="20"/>
        <end position="148"/>
    </location>
</feature>
<dbReference type="Proteomes" id="UP001207742">
    <property type="component" value="Unassembled WGS sequence"/>
</dbReference>
<evidence type="ECO:0000313" key="3">
    <source>
        <dbReference type="EMBL" id="MCW3484263.1"/>
    </source>
</evidence>
<name>A0ABT3IJX4_9BACT</name>
<feature type="domain" description="DUF2059" evidence="2">
    <location>
        <begin position="74"/>
        <end position="132"/>
    </location>
</feature>
<organism evidence="3 4">
    <name type="scientific">Chitinophaga nivalis</name>
    <dbReference type="NCBI Taxonomy" id="2991709"/>
    <lineage>
        <taxon>Bacteria</taxon>
        <taxon>Pseudomonadati</taxon>
        <taxon>Bacteroidota</taxon>
        <taxon>Chitinophagia</taxon>
        <taxon>Chitinophagales</taxon>
        <taxon>Chitinophagaceae</taxon>
        <taxon>Chitinophaga</taxon>
    </lineage>
</organism>
<reference evidence="3 4" key="1">
    <citation type="submission" date="2022-10" db="EMBL/GenBank/DDBJ databases">
        <title>Chitinophaga nivalis PC15 sp. nov., isolated from Pyeongchang county, South Korea.</title>
        <authorList>
            <person name="Trinh H.N."/>
        </authorList>
    </citation>
    <scope>NUCLEOTIDE SEQUENCE [LARGE SCALE GENOMIC DNA]</scope>
    <source>
        <strain evidence="3 4">PC14</strain>
    </source>
</reference>
<protein>
    <submittedName>
        <fullName evidence="3">DUF2059 domain-containing protein</fullName>
    </submittedName>
</protein>
<feature type="signal peptide" evidence="1">
    <location>
        <begin position="1"/>
        <end position="19"/>
    </location>
</feature>
<comment type="caution">
    <text evidence="3">The sequence shown here is derived from an EMBL/GenBank/DDBJ whole genome shotgun (WGS) entry which is preliminary data.</text>
</comment>
<dbReference type="EMBL" id="JAPDNS010000001">
    <property type="protein sequence ID" value="MCW3484263.1"/>
    <property type="molecule type" value="Genomic_DNA"/>
</dbReference>
<keyword evidence="4" id="KW-1185">Reference proteome</keyword>
<dbReference type="Pfam" id="PF09832">
    <property type="entry name" value="DUF2059"/>
    <property type="match status" value="1"/>
</dbReference>
<accession>A0ABT3IJX4</accession>